<evidence type="ECO:0000259" key="4">
    <source>
        <dbReference type="SMART" id="SM00861"/>
    </source>
</evidence>
<evidence type="ECO:0000313" key="5">
    <source>
        <dbReference type="EMBL" id="RBP62584.1"/>
    </source>
</evidence>
<evidence type="ECO:0000256" key="3">
    <source>
        <dbReference type="ARBA" id="ARBA00023052"/>
    </source>
</evidence>
<dbReference type="PANTHER" id="PTHR43825">
    <property type="entry name" value="PYRUVATE DEHYDROGENASE E1 COMPONENT"/>
    <property type="match status" value="1"/>
</dbReference>
<comment type="cofactor">
    <cofactor evidence="1">
        <name>thiamine diphosphate</name>
        <dbReference type="ChEBI" id="CHEBI:58937"/>
    </cofactor>
</comment>
<dbReference type="InterPro" id="IPR009014">
    <property type="entry name" value="Transketo_C/PFOR_II"/>
</dbReference>
<protein>
    <submittedName>
        <fullName evidence="5">Transketolase</fullName>
    </submittedName>
</protein>
<dbReference type="Gene3D" id="3.40.50.970">
    <property type="match status" value="1"/>
</dbReference>
<dbReference type="InterPro" id="IPR029061">
    <property type="entry name" value="THDP-binding"/>
</dbReference>
<dbReference type="Gene3D" id="3.40.50.920">
    <property type="match status" value="1"/>
</dbReference>
<dbReference type="SMART" id="SM00861">
    <property type="entry name" value="Transket_pyr"/>
    <property type="match status" value="1"/>
</dbReference>
<accession>A0A366I3W7</accession>
<dbReference type="InterPro" id="IPR005475">
    <property type="entry name" value="Transketolase-like_Pyr-bd"/>
</dbReference>
<evidence type="ECO:0000313" key="6">
    <source>
        <dbReference type="Proteomes" id="UP000253490"/>
    </source>
</evidence>
<dbReference type="CDD" id="cd07033">
    <property type="entry name" value="TPP_PYR_DXS_TK_like"/>
    <property type="match status" value="1"/>
</dbReference>
<name>A0A366I3W7_9FIRM</name>
<sequence>MSNQVATRVAYGNTLAKLGETNKDIVVLDADLSKSTNTATFCDKTPDRHFNCGIAEQNMLGIAAGLAASGKIPFASTFAVFGAGRAFEIIRNSICYPKLNVKIAVTHAGLTVGEDGATHQSIEDIAIMRSLPNLIVLCPADGVETEKMINEAAKYDGPVYIRLGRPNLPIVLDENYEFEIGKSVELRQGNDVTLIAVGIMVAEALKAAEELEKEGISARVINMSSIKPIDEDAIVKAAQETGAIVTAEEHSIIGGLGSAVADVLVNGTFAPLEKVGVQDTFGESGKPNELLEKYGLTASNIVQAAKKVISRK</sequence>
<gene>
    <name evidence="5" type="ORF">DES36_11114</name>
</gene>
<evidence type="ECO:0000256" key="1">
    <source>
        <dbReference type="ARBA" id="ARBA00001964"/>
    </source>
</evidence>
<dbReference type="InterPro" id="IPR051157">
    <property type="entry name" value="PDH/Transketolase"/>
</dbReference>
<comment type="similarity">
    <text evidence="2">Belongs to the transketolase family.</text>
</comment>
<dbReference type="AlphaFoldDB" id="A0A366I3W7"/>
<dbReference type="PANTHER" id="PTHR43825:SF1">
    <property type="entry name" value="TRANSKETOLASE-LIKE PYRIMIDINE-BINDING DOMAIN-CONTAINING PROTEIN"/>
    <property type="match status" value="1"/>
</dbReference>
<feature type="domain" description="Transketolase-like pyrimidine-binding" evidence="4">
    <location>
        <begin position="5"/>
        <end position="170"/>
    </location>
</feature>
<proteinExistence type="inferred from homology"/>
<dbReference type="OrthoDB" id="8732661at2"/>
<dbReference type="InterPro" id="IPR033248">
    <property type="entry name" value="Transketolase_C"/>
</dbReference>
<keyword evidence="6" id="KW-1185">Reference proteome</keyword>
<evidence type="ECO:0000256" key="2">
    <source>
        <dbReference type="ARBA" id="ARBA00007131"/>
    </source>
</evidence>
<keyword evidence="3" id="KW-0786">Thiamine pyrophosphate</keyword>
<organism evidence="5 6">
    <name type="scientific">Alkalibaculum bacchi</name>
    <dbReference type="NCBI Taxonomy" id="645887"/>
    <lineage>
        <taxon>Bacteria</taxon>
        <taxon>Bacillati</taxon>
        <taxon>Bacillota</taxon>
        <taxon>Clostridia</taxon>
        <taxon>Eubacteriales</taxon>
        <taxon>Eubacteriaceae</taxon>
        <taxon>Alkalibaculum</taxon>
    </lineage>
</organism>
<comment type="caution">
    <text evidence="5">The sequence shown here is derived from an EMBL/GenBank/DDBJ whole genome shotgun (WGS) entry which is preliminary data.</text>
</comment>
<dbReference type="Pfam" id="PF02780">
    <property type="entry name" value="Transketolase_C"/>
    <property type="match status" value="1"/>
</dbReference>
<dbReference type="RefSeq" id="WP_113920907.1">
    <property type="nucleotide sequence ID" value="NZ_CALNCS010000061.1"/>
</dbReference>
<dbReference type="FunFam" id="3.40.50.970:FF:000129">
    <property type="entry name" value="Transketolase"/>
    <property type="match status" value="1"/>
</dbReference>
<dbReference type="EMBL" id="QNRX01000011">
    <property type="protein sequence ID" value="RBP62584.1"/>
    <property type="molecule type" value="Genomic_DNA"/>
</dbReference>
<reference evidence="5 6" key="1">
    <citation type="submission" date="2018-06" db="EMBL/GenBank/DDBJ databases">
        <title>Genomic Encyclopedia of Type Strains, Phase IV (KMG-IV): sequencing the most valuable type-strain genomes for metagenomic binning, comparative biology and taxonomic classification.</title>
        <authorList>
            <person name="Goeker M."/>
        </authorList>
    </citation>
    <scope>NUCLEOTIDE SEQUENCE [LARGE SCALE GENOMIC DNA]</scope>
    <source>
        <strain evidence="5 6">DSM 22112</strain>
    </source>
</reference>
<dbReference type="SUPFAM" id="SSF52922">
    <property type="entry name" value="TK C-terminal domain-like"/>
    <property type="match status" value="1"/>
</dbReference>
<dbReference type="SUPFAM" id="SSF52518">
    <property type="entry name" value="Thiamin diphosphate-binding fold (THDP-binding)"/>
    <property type="match status" value="1"/>
</dbReference>
<dbReference type="Proteomes" id="UP000253490">
    <property type="component" value="Unassembled WGS sequence"/>
</dbReference>
<dbReference type="Pfam" id="PF02779">
    <property type="entry name" value="Transket_pyr"/>
    <property type="match status" value="1"/>
</dbReference>